<accession>A0A140HA72</accession>
<evidence type="ECO:0000256" key="4">
    <source>
        <dbReference type="ARBA" id="ARBA00022640"/>
    </source>
</evidence>
<keyword evidence="3 9" id="KW-0240">DNA-directed RNA polymerase</keyword>
<evidence type="ECO:0000256" key="10">
    <source>
        <dbReference type="RuleBase" id="RU004279"/>
    </source>
</evidence>
<comment type="cofactor">
    <cofactor evidence="9">
        <name>Mg(2+)</name>
        <dbReference type="ChEBI" id="CHEBI:18420"/>
    </cofactor>
    <text evidence="9">Binds 1 Mg(2+) ion per subunit.</text>
</comment>
<keyword evidence="9" id="KW-0460">Magnesium</keyword>
<proteinExistence type="inferred from homology"/>
<dbReference type="EC" id="2.7.7.6" evidence="9"/>
<evidence type="ECO:0000259" key="11">
    <source>
        <dbReference type="SMART" id="SM00663"/>
    </source>
</evidence>
<geneLocation type="chloroplast" evidence="12"/>
<evidence type="ECO:0000256" key="1">
    <source>
        <dbReference type="ARBA" id="ARBA00004026"/>
    </source>
</evidence>
<dbReference type="Pfam" id="PF00623">
    <property type="entry name" value="RNA_pol_Rpb1_2"/>
    <property type="match status" value="2"/>
</dbReference>
<dbReference type="GO" id="GO:0009507">
    <property type="term" value="C:chloroplast"/>
    <property type="evidence" value="ECO:0007669"/>
    <property type="project" value="UniProtKB-SubCell"/>
</dbReference>
<keyword evidence="4 12" id="KW-0934">Plastid</keyword>
<dbReference type="SMART" id="SM00663">
    <property type="entry name" value="RPOLA_N"/>
    <property type="match status" value="1"/>
</dbReference>
<dbReference type="GO" id="GO:0000428">
    <property type="term" value="C:DNA-directed RNA polymerase complex"/>
    <property type="evidence" value="ECO:0007669"/>
    <property type="project" value="UniProtKB-KW"/>
</dbReference>
<keyword evidence="7 9" id="KW-0804">Transcription</keyword>
<feature type="binding site" evidence="9">
    <location>
        <position position="139"/>
    </location>
    <ligand>
        <name>Zn(2+)</name>
        <dbReference type="ChEBI" id="CHEBI:29105"/>
    </ligand>
</feature>
<evidence type="ECO:0000256" key="7">
    <source>
        <dbReference type="ARBA" id="ARBA00023163"/>
    </source>
</evidence>
<dbReference type="RefSeq" id="YP_009238193.1">
    <property type="nucleotide sequence ID" value="NC_029672.1"/>
</dbReference>
<comment type="subcellular location">
    <subcellularLocation>
        <location evidence="9">Plastid</location>
        <location evidence="9">Chloroplast</location>
    </subcellularLocation>
</comment>
<feature type="binding site" evidence="9">
    <location>
        <position position="169"/>
    </location>
    <ligand>
        <name>Zn(2+)</name>
        <dbReference type="ChEBI" id="CHEBI:29105"/>
    </ligand>
</feature>
<dbReference type="InterPro" id="IPR000722">
    <property type="entry name" value="RNA_pol_asu"/>
</dbReference>
<dbReference type="GeneID" id="27073604"/>
<dbReference type="GO" id="GO:0000287">
    <property type="term" value="F:magnesium ion binding"/>
    <property type="evidence" value="ECO:0007669"/>
    <property type="project" value="UniProtKB-UniRule"/>
</dbReference>
<keyword evidence="9" id="KW-0479">Metal-binding</keyword>
<protein>
    <recommendedName>
        <fullName evidence="9">DNA-directed RNA polymerase subunit beta'</fullName>
        <ecNumber evidence="9">2.7.7.6</ecNumber>
    </recommendedName>
    <alternativeName>
        <fullName evidence="9">PEP</fullName>
    </alternativeName>
    <alternativeName>
        <fullName evidence="9">Plastid-encoded RNA polymerase subunit beta'</fullName>
        <shortName evidence="9">RNA polymerase subunit beta'</shortName>
    </alternativeName>
</protein>
<name>A0A140HA72_9CHLO</name>
<dbReference type="InterPro" id="IPR044893">
    <property type="entry name" value="RNA_pol_Rpb1_clamp_domain"/>
</dbReference>
<feature type="binding site" evidence="9">
    <location>
        <position position="141"/>
    </location>
    <ligand>
        <name>Zn(2+)</name>
        <dbReference type="ChEBI" id="CHEBI:29105"/>
    </ligand>
</feature>
<evidence type="ECO:0000256" key="2">
    <source>
        <dbReference type="ARBA" id="ARBA00007207"/>
    </source>
</evidence>
<dbReference type="Pfam" id="PF04983">
    <property type="entry name" value="RNA_pol_Rpb1_3"/>
    <property type="match status" value="1"/>
</dbReference>
<evidence type="ECO:0000256" key="6">
    <source>
        <dbReference type="ARBA" id="ARBA00022695"/>
    </source>
</evidence>
<dbReference type="Gene3D" id="1.10.274.100">
    <property type="entry name" value="RNA polymerase Rpb1, domain 3"/>
    <property type="match status" value="1"/>
</dbReference>
<dbReference type="GO" id="GO:0008270">
    <property type="term" value="F:zinc ion binding"/>
    <property type="evidence" value="ECO:0007669"/>
    <property type="project" value="UniProtKB-UniRule"/>
</dbReference>
<dbReference type="InterPro" id="IPR006592">
    <property type="entry name" value="RNA_pol_N"/>
</dbReference>
<keyword evidence="5 9" id="KW-0808">Transferase</keyword>
<dbReference type="InterPro" id="IPR042102">
    <property type="entry name" value="RNA_pol_Rpb1_3_sf"/>
</dbReference>
<dbReference type="InterPro" id="IPR007066">
    <property type="entry name" value="RNA_pol_Rpb1_3"/>
</dbReference>
<keyword evidence="12" id="KW-0150">Chloroplast</keyword>
<dbReference type="InterPro" id="IPR045867">
    <property type="entry name" value="DNA-dir_RpoC_beta_prime"/>
</dbReference>
<feature type="binding site" evidence="9">
    <location>
        <position position="1226"/>
    </location>
    <ligand>
        <name>Mg(2+)</name>
        <dbReference type="ChEBI" id="CHEBI:18420"/>
    </ligand>
</feature>
<feature type="domain" description="RNA polymerase N-terminal" evidence="11">
    <location>
        <begin position="995"/>
        <end position="1276"/>
    </location>
</feature>
<dbReference type="EMBL" id="KT199251">
    <property type="protein sequence ID" value="AMO01071.1"/>
    <property type="molecule type" value="Genomic_DNA"/>
</dbReference>
<evidence type="ECO:0000256" key="3">
    <source>
        <dbReference type="ARBA" id="ARBA00022478"/>
    </source>
</evidence>
<evidence type="ECO:0000313" key="12">
    <source>
        <dbReference type="EMBL" id="AMO01071.1"/>
    </source>
</evidence>
<organism evidence="12">
    <name type="scientific">Chromochloris zofingiensis</name>
    <dbReference type="NCBI Taxonomy" id="31302"/>
    <lineage>
        <taxon>Eukaryota</taxon>
        <taxon>Viridiplantae</taxon>
        <taxon>Chlorophyta</taxon>
        <taxon>core chlorophytes</taxon>
        <taxon>Chlorophyceae</taxon>
        <taxon>CS clade</taxon>
        <taxon>Sphaeropleales</taxon>
        <taxon>Chromochloridaceae</taxon>
        <taxon>Chromochloris</taxon>
    </lineage>
</organism>
<dbReference type="HAMAP" id="MF_01323">
    <property type="entry name" value="RNApol_bact_RpoC1"/>
    <property type="match status" value="1"/>
</dbReference>
<feature type="binding site" evidence="9">
    <location>
        <position position="1222"/>
    </location>
    <ligand>
        <name>Mg(2+)</name>
        <dbReference type="ChEBI" id="CHEBI:18420"/>
    </ligand>
</feature>
<dbReference type="InterPro" id="IPR034678">
    <property type="entry name" value="RNApol_RpoC1"/>
</dbReference>
<feature type="binding site" evidence="9">
    <location>
        <position position="166"/>
    </location>
    <ligand>
        <name>Zn(2+)</name>
        <dbReference type="ChEBI" id="CHEBI:29105"/>
    </ligand>
</feature>
<evidence type="ECO:0000256" key="5">
    <source>
        <dbReference type="ARBA" id="ARBA00022679"/>
    </source>
</evidence>
<comment type="similarity">
    <text evidence="2 9">Belongs to the RNA polymerase beta' chain family. RpoC1 subfamily.</text>
</comment>
<gene>
    <name evidence="9 12" type="primary">rpoC1</name>
    <name evidence="12" type="ORF">VU24_75</name>
</gene>
<dbReference type="Pfam" id="PF04997">
    <property type="entry name" value="RNA_pol_Rpb1_1"/>
    <property type="match status" value="2"/>
</dbReference>
<dbReference type="GO" id="GO:0006351">
    <property type="term" value="P:DNA-templated transcription"/>
    <property type="evidence" value="ECO:0007669"/>
    <property type="project" value="UniProtKB-UniRule"/>
</dbReference>
<dbReference type="PANTHER" id="PTHR19376:SF54">
    <property type="entry name" value="DNA-DIRECTED RNA POLYMERASE SUBUNIT BETA"/>
    <property type="match status" value="1"/>
</dbReference>
<dbReference type="Gene3D" id="1.10.40.90">
    <property type="match status" value="1"/>
</dbReference>
<evidence type="ECO:0000256" key="8">
    <source>
        <dbReference type="ARBA" id="ARBA00048552"/>
    </source>
</evidence>
<dbReference type="GO" id="GO:0003677">
    <property type="term" value="F:DNA binding"/>
    <property type="evidence" value="ECO:0007669"/>
    <property type="project" value="UniProtKB-UniRule"/>
</dbReference>
<keyword evidence="6 9" id="KW-0548">Nucleotidyltransferase</keyword>
<dbReference type="Gene3D" id="4.10.860.120">
    <property type="entry name" value="RNA polymerase II, clamp domain"/>
    <property type="match status" value="1"/>
</dbReference>
<comment type="cofactor">
    <cofactor evidence="9">
        <name>Zn(2+)</name>
        <dbReference type="ChEBI" id="CHEBI:29105"/>
    </cofactor>
    <text evidence="9">Binds 1 Zn(2+) ion per subunit.</text>
</comment>
<dbReference type="GO" id="GO:0003899">
    <property type="term" value="F:DNA-directed RNA polymerase activity"/>
    <property type="evidence" value="ECO:0007669"/>
    <property type="project" value="UniProtKB-UniRule"/>
</dbReference>
<reference evidence="12" key="1">
    <citation type="submission" date="2015-06" db="EMBL/GenBank/DDBJ databases">
        <title>Chloroplast phylogenomic data from the green algal order Sphaeropleales (Chlorophyceae, Chlorophyta) reveal complex patterns of sequence evolution.</title>
        <authorList>
            <person name="Fucikova K."/>
            <person name="Lewis P.O."/>
            <person name="Lewis L.A."/>
        </authorList>
    </citation>
    <scope>NUCLEOTIDE SEQUENCE</scope>
    <source>
        <strain evidence="12">UTEX 56</strain>
    </source>
</reference>
<dbReference type="SUPFAM" id="SSF64484">
    <property type="entry name" value="beta and beta-prime subunits of DNA dependent RNA-polymerase"/>
    <property type="match status" value="2"/>
</dbReference>
<dbReference type="Gene3D" id="2.40.40.20">
    <property type="match status" value="1"/>
</dbReference>
<sequence length="1401" mass="163785">MTNKNINNSLKNFNSDIEKTEHLPNEGDSKKKLLKMEEKFISKINVNLNDIYRKDKGDKREILDENFLNSYSKVHELKLITIGIASSKTIRKWAEKILPNGKIFGEVTNANTLHYKTFKPQKGGLFCERIFGPLKDFECACGIRQKPSEEESKKILEHKQTKRYFCPVCDVEYTWSVIRRYQLGYIRLVSPISHLWYLKTNPSYLSILLDIKRKPLDSIIYCMETMTLENVWRSFYNVGFNNSPSSLYLAWQRLMEKEIKNSQTLSSTSNPQLNVSNHSEHQKSNIASETGFYPNFLSLSKNSNLINTQIVNDNFNSQTKVTSQNPLNLNSIHQKKLELQKRSLISPFRLKNWRESFFSISDSKSASHTTNSKNFLDSTLAQLNHDETIKNSLSLTYTNYPTNMANTSQFFMNTIKTNTAYLMRNKNFLLISQEVWQLFYKKAYQLALKKSHKIVKFIFTKNKQLPMSKSKYSMKLQNFFHSVNDTNKKLQTKIQKKSINPDLKTISQKFSIVLKKQIPSVPSTPATQKAFWISIFPENKPTNLNMVLPKVKPDSKNSSFCYLLNRQIQLRPNKTDKKWATDVQNFKKSLNDRPVNVIQSFFKMHLLWCIQTNPEFEKLFLKWVFFPKNQKKLLITLFCNEFLKSTTFLLENFVDYLTKQFLQTRFQYQYFFDYIKIQKQQKLFQWYFLNFLNQKQKTLLYWNNKSLSLAENINGLKQNDHFVGVLHTKTAKRSTQKKENNSVEKRDFFNHLQILFANKGLKSKKFQLESFEIFQNKKLQSESKGLEKTINFLTNSKLLFSKSLLLQKKLKKKLSFKNKKLKTQVLENLNSNQTEVDKIFNNIYSLPYDYTWPIEKDWKYFIYYNSASFEFDDVQIPCYKNRTSNPMDLPIKTALTGAGIIQKLLMEFQPLELKRMAKQHQILLPKLNKQIRKLRNLDTNSFLKLQGFGNKNKKLAVKGSKSHLIKIQKLLQKRDHIIRRLKLIRKLFRKNVNPASMILSILPVLPPDLRPILKLQDQFAASDLNRLYQRVIYRNDRLKKFLKDPATSQSFEMKYAYRLLQEAVDNLIQNGKSGVKAESNSRGQPLKSLSEILKGKEGRFRQYLLGKRVDYSGRSVIVVGPKLKLYECGLPKEMALELFLPFLIQKFLHYKFARTVIGAKTLIRSNPTLTWEILREIMQSHPVLLNRAPTLHRLGIQAFKPKLIDGRAILLHPLVCPAFNADFDGDQMAVHVPITVEARAEAWKLIFSRNNIISSATGEPIILPSQDMVLGCYYLTTEKKQLTLKNNIHFKLQARKILQDKTPIALCFNNSEQVLKAYQINKLNIHASIWLKWNTLIETAAELSVPHEIRLNSLGYWQEIRSKYYRRFDSKGGLIIQFIRTTPGRVLINSMIQKSIKNQNL</sequence>
<comment type="subunit">
    <text evidence="9">In plastids the minimal PEP RNA polymerase catalytic core is composed of four subunits: alpha, beta, beta', and beta''. When a (nuclear-encoded) sigma factor is associated with the core the holoenzyme is formed, which can initiate transcription.</text>
</comment>
<keyword evidence="9" id="KW-0862">Zinc</keyword>
<feature type="binding site" evidence="9">
    <location>
        <position position="1224"/>
    </location>
    <ligand>
        <name>Mg(2+)</name>
        <dbReference type="ChEBI" id="CHEBI:18420"/>
    </ligand>
</feature>
<evidence type="ECO:0000256" key="9">
    <source>
        <dbReference type="HAMAP-Rule" id="MF_01323"/>
    </source>
</evidence>
<dbReference type="PANTHER" id="PTHR19376">
    <property type="entry name" value="DNA-DIRECTED RNA POLYMERASE"/>
    <property type="match status" value="1"/>
</dbReference>
<dbReference type="InterPro" id="IPR007080">
    <property type="entry name" value="RNA_pol_Rpb1_1"/>
</dbReference>
<comment type="catalytic activity">
    <reaction evidence="8 9 10">
        <text>RNA(n) + a ribonucleoside 5'-triphosphate = RNA(n+1) + diphosphate</text>
        <dbReference type="Rhea" id="RHEA:21248"/>
        <dbReference type="Rhea" id="RHEA-COMP:14527"/>
        <dbReference type="Rhea" id="RHEA-COMP:17342"/>
        <dbReference type="ChEBI" id="CHEBI:33019"/>
        <dbReference type="ChEBI" id="CHEBI:61557"/>
        <dbReference type="ChEBI" id="CHEBI:140395"/>
        <dbReference type="EC" id="2.7.7.6"/>
    </reaction>
</comment>
<comment type="function">
    <text evidence="1 9 10">DNA-dependent RNA polymerase catalyzes the transcription of DNA into RNA using the four ribonucleoside triphosphates as substrates.</text>
</comment>